<dbReference type="Bgee" id="ENSXETG00000034848">
    <property type="expression patterns" value="Expressed in embryo"/>
</dbReference>
<name>A0A6I8Q053_XENTR</name>
<dbReference type="AlphaFoldDB" id="A0A6I8Q053"/>
<organism evidence="1">
    <name type="scientific">Xenopus tropicalis</name>
    <name type="common">Western clawed frog</name>
    <name type="synonym">Silurana tropicalis</name>
    <dbReference type="NCBI Taxonomy" id="8364"/>
    <lineage>
        <taxon>Eukaryota</taxon>
        <taxon>Metazoa</taxon>
        <taxon>Chordata</taxon>
        <taxon>Craniata</taxon>
        <taxon>Vertebrata</taxon>
        <taxon>Euteleostomi</taxon>
        <taxon>Amphibia</taxon>
        <taxon>Batrachia</taxon>
        <taxon>Anura</taxon>
        <taxon>Pipoidea</taxon>
        <taxon>Pipidae</taxon>
        <taxon>Xenopodinae</taxon>
        <taxon>Xenopus</taxon>
        <taxon>Silurana</taxon>
    </lineage>
</organism>
<protein>
    <submittedName>
        <fullName evidence="1">Uncharacterized protein</fullName>
    </submittedName>
</protein>
<reference evidence="1" key="1">
    <citation type="journal article" date="2010" name="Science">
        <title>The genome of the Western clawed frog Xenopus tropicalis.</title>
        <authorList>
            <person name="Hellsten U."/>
            <person name="Harland R.M."/>
            <person name="Gilchrist M.J."/>
            <person name="Hendrix D."/>
            <person name="Jurka J."/>
            <person name="Kapitonov V."/>
            <person name="Ovcharenko I."/>
            <person name="Putnam N.H."/>
            <person name="Shu S."/>
            <person name="Taher L."/>
            <person name="Blitz I.L."/>
            <person name="Blumberg B."/>
            <person name="Dichmann D.S."/>
            <person name="Dubchak I."/>
            <person name="Amaya E."/>
            <person name="Detter J.C."/>
            <person name="Fletcher R."/>
            <person name="Gerhard D.S."/>
            <person name="Goodstein D."/>
            <person name="Graves T."/>
            <person name="Grigoriev I.V."/>
            <person name="Grimwood J."/>
            <person name="Kawashima T."/>
            <person name="Lindquist E."/>
            <person name="Lucas S.M."/>
            <person name="Mead P.E."/>
            <person name="Mitros T."/>
            <person name="Ogino H."/>
            <person name="Ohta Y."/>
            <person name="Poliakov A.V."/>
            <person name="Pollet N."/>
            <person name="Robert J."/>
            <person name="Salamov A."/>
            <person name="Sater A.K."/>
            <person name="Schmutz J."/>
            <person name="Terry A."/>
            <person name="Vize P.D."/>
            <person name="Warren W.C."/>
            <person name="Wells D."/>
            <person name="Wills A."/>
            <person name="Wilson R.K."/>
            <person name="Zimmerman L.B."/>
            <person name="Zorn A.M."/>
            <person name="Grainger R."/>
            <person name="Grammer T."/>
            <person name="Khokha M.K."/>
            <person name="Richardson P.M."/>
            <person name="Rokhsar D.S."/>
        </authorList>
    </citation>
    <scope>NUCLEOTIDE SEQUENCE [LARGE SCALE GENOMIC DNA]</scope>
    <source>
        <strain evidence="1">Nigerian</strain>
    </source>
</reference>
<accession>A0A6I8Q053</accession>
<sequence>MYLDKGSLTLKSCNTSFQTELVYRLSAHHQKTWILLPLGWGWEGTGQLLVMGQLLKREKLCNYRF</sequence>
<proteinExistence type="predicted"/>
<evidence type="ECO:0000313" key="1">
    <source>
        <dbReference type="Ensembl" id="ENSXETP00000065544"/>
    </source>
</evidence>
<reference evidence="1" key="2">
    <citation type="submission" date="2020-05" db="UniProtKB">
        <authorList>
            <consortium name="Ensembl"/>
        </authorList>
    </citation>
    <scope>IDENTIFICATION</scope>
</reference>
<dbReference type="Ensembl" id="ENSXETT00000093927">
    <property type="protein sequence ID" value="ENSXETP00000065544"/>
    <property type="gene ID" value="ENSXETG00000034848"/>
</dbReference>
<dbReference type="InParanoid" id="A0A6I8Q053"/>